<dbReference type="Proteomes" id="UP000728032">
    <property type="component" value="Unassembled WGS sequence"/>
</dbReference>
<feature type="transmembrane region" description="Helical" evidence="1">
    <location>
        <begin position="69"/>
        <end position="87"/>
    </location>
</feature>
<gene>
    <name evidence="2" type="ORF">ONB1V03_LOCUS15345</name>
</gene>
<proteinExistence type="predicted"/>
<dbReference type="EMBL" id="CAJPVJ010015686">
    <property type="protein sequence ID" value="CAG2175911.1"/>
    <property type="molecule type" value="Genomic_DNA"/>
</dbReference>
<dbReference type="OrthoDB" id="5357315at2759"/>
<reference evidence="2" key="1">
    <citation type="submission" date="2020-11" db="EMBL/GenBank/DDBJ databases">
        <authorList>
            <person name="Tran Van P."/>
        </authorList>
    </citation>
    <scope>NUCLEOTIDE SEQUENCE</scope>
</reference>
<keyword evidence="1" id="KW-0812">Transmembrane</keyword>
<keyword evidence="1" id="KW-0472">Membrane</keyword>
<evidence type="ECO:0000256" key="1">
    <source>
        <dbReference type="SAM" id="Phobius"/>
    </source>
</evidence>
<keyword evidence="3" id="KW-1185">Reference proteome</keyword>
<dbReference type="EMBL" id="OC930511">
    <property type="protein sequence ID" value="CAD7658725.1"/>
    <property type="molecule type" value="Genomic_DNA"/>
</dbReference>
<sequence>SSSKSYYEYQEVSVSGLEIWHFASNLISVFISKEKGEALAAMVDNGTRVMVQISIGTHSAMRYANINRTSVLFVSISFIVLMVRYKIHI</sequence>
<protein>
    <submittedName>
        <fullName evidence="2">Uncharacterized protein</fullName>
    </submittedName>
</protein>
<dbReference type="Gene3D" id="3.50.30.30">
    <property type="match status" value="1"/>
</dbReference>
<dbReference type="AlphaFoldDB" id="A0A7R9MEH8"/>
<evidence type="ECO:0000313" key="3">
    <source>
        <dbReference type="Proteomes" id="UP000728032"/>
    </source>
</evidence>
<keyword evidence="1" id="KW-1133">Transmembrane helix</keyword>
<evidence type="ECO:0000313" key="2">
    <source>
        <dbReference type="EMBL" id="CAD7658725.1"/>
    </source>
</evidence>
<name>A0A7R9MEH8_9ACAR</name>
<accession>A0A7R9MEH8</accession>
<feature type="non-terminal residue" evidence="2">
    <location>
        <position position="1"/>
    </location>
</feature>
<organism evidence="2">
    <name type="scientific">Oppiella nova</name>
    <dbReference type="NCBI Taxonomy" id="334625"/>
    <lineage>
        <taxon>Eukaryota</taxon>
        <taxon>Metazoa</taxon>
        <taxon>Ecdysozoa</taxon>
        <taxon>Arthropoda</taxon>
        <taxon>Chelicerata</taxon>
        <taxon>Arachnida</taxon>
        <taxon>Acari</taxon>
        <taxon>Acariformes</taxon>
        <taxon>Sarcoptiformes</taxon>
        <taxon>Oribatida</taxon>
        <taxon>Brachypylina</taxon>
        <taxon>Oppioidea</taxon>
        <taxon>Oppiidae</taxon>
        <taxon>Oppiella</taxon>
    </lineage>
</organism>